<comment type="caution">
    <text evidence="4">The sequence shown here is derived from an EMBL/GenBank/DDBJ whole genome shotgun (WGS) entry which is preliminary data.</text>
</comment>
<reference evidence="4 5" key="1">
    <citation type="journal article" date="2016" name="Front. Microbiol.">
        <title>Genomic Resource of Rice Seed Associated Bacteria.</title>
        <authorList>
            <person name="Midha S."/>
            <person name="Bansal K."/>
            <person name="Sharma S."/>
            <person name="Kumar N."/>
            <person name="Patil P.P."/>
            <person name="Chaudhry V."/>
            <person name="Patil P.B."/>
        </authorList>
    </citation>
    <scope>NUCLEOTIDE SEQUENCE [LARGE SCALE GENOMIC DNA]</scope>
    <source>
        <strain evidence="4 5">NS226</strain>
    </source>
</reference>
<dbReference type="PATRIC" id="fig|401562.3.peg.1834"/>
<dbReference type="Gene3D" id="3.90.1170.50">
    <property type="entry name" value="Aldehyde oxidase/xanthine dehydrogenase, a/b hammerhead"/>
    <property type="match status" value="1"/>
</dbReference>
<dbReference type="RefSeq" id="WP_058635110.1">
    <property type="nucleotide sequence ID" value="NZ_LDPZ01000022.1"/>
</dbReference>
<feature type="region of interest" description="Disordered" evidence="1">
    <location>
        <begin position="484"/>
        <end position="506"/>
    </location>
</feature>
<dbReference type="SMART" id="SM01008">
    <property type="entry name" value="Ald_Xan_dh_C"/>
    <property type="match status" value="1"/>
</dbReference>
<accession>A0A175RA79</accession>
<feature type="signal peptide" evidence="2">
    <location>
        <begin position="1"/>
        <end position="29"/>
    </location>
</feature>
<dbReference type="PROSITE" id="PS51318">
    <property type="entry name" value="TAT"/>
    <property type="match status" value="1"/>
</dbReference>
<feature type="domain" description="Aldehyde oxidase/xanthine dehydrogenase a/b hammerhead" evidence="3">
    <location>
        <begin position="213"/>
        <end position="293"/>
    </location>
</feature>
<dbReference type="PANTHER" id="PTHR47495:SF1">
    <property type="entry name" value="BLL3820 PROTEIN"/>
    <property type="match status" value="1"/>
</dbReference>
<dbReference type="EMBL" id="LDPZ01000022">
    <property type="protein sequence ID" value="KTQ95481.1"/>
    <property type="molecule type" value="Genomic_DNA"/>
</dbReference>
<dbReference type="InterPro" id="IPR008274">
    <property type="entry name" value="AldOxase/xan_DH_MoCoBD1"/>
</dbReference>
<evidence type="ECO:0000313" key="4">
    <source>
        <dbReference type="EMBL" id="KTQ95481.1"/>
    </source>
</evidence>
<dbReference type="Pfam" id="PF02738">
    <property type="entry name" value="MoCoBD_1"/>
    <property type="match status" value="1"/>
</dbReference>
<dbReference type="InterPro" id="IPR000674">
    <property type="entry name" value="Ald_Oxase/Xan_DH_a/b"/>
</dbReference>
<evidence type="ECO:0000313" key="5">
    <source>
        <dbReference type="Proteomes" id="UP000078272"/>
    </source>
</evidence>
<dbReference type="GO" id="GO:0016491">
    <property type="term" value="F:oxidoreductase activity"/>
    <property type="evidence" value="ECO:0007669"/>
    <property type="project" value="InterPro"/>
</dbReference>
<dbReference type="Gene3D" id="3.30.365.10">
    <property type="entry name" value="Aldehyde oxidase/xanthine dehydrogenase, molybdopterin binding domain"/>
    <property type="match status" value="4"/>
</dbReference>
<dbReference type="InterPro" id="IPR006311">
    <property type="entry name" value="TAT_signal"/>
</dbReference>
<feature type="chain" id="PRO_5008041793" evidence="2">
    <location>
        <begin position="30"/>
        <end position="744"/>
    </location>
</feature>
<protein>
    <submittedName>
        <fullName evidence="4">Aldehyde dehydrogenase</fullName>
    </submittedName>
</protein>
<dbReference type="InterPro" id="IPR012368">
    <property type="entry name" value="OxRdtase_Mopterin-bd_su_IorB"/>
</dbReference>
<dbReference type="SUPFAM" id="SSF56003">
    <property type="entry name" value="Molybdenum cofactor-binding domain"/>
    <property type="match status" value="2"/>
</dbReference>
<keyword evidence="2" id="KW-0732">Signal</keyword>
<evidence type="ECO:0000256" key="2">
    <source>
        <dbReference type="SAM" id="SignalP"/>
    </source>
</evidence>
<dbReference type="OrthoDB" id="9767994at2"/>
<feature type="compositionally biased region" description="Pro residues" evidence="1">
    <location>
        <begin position="484"/>
        <end position="493"/>
    </location>
</feature>
<gene>
    <name evidence="4" type="ORF">NS226_11555</name>
</gene>
<dbReference type="InterPro" id="IPR052516">
    <property type="entry name" value="N-heterocyclic_Hydroxylase"/>
</dbReference>
<dbReference type="PANTHER" id="PTHR47495">
    <property type="entry name" value="ALDEHYDE DEHYDROGENASE"/>
    <property type="match status" value="1"/>
</dbReference>
<dbReference type="InterPro" id="IPR046867">
    <property type="entry name" value="AldOxase/xan_DH_MoCoBD2"/>
</dbReference>
<evidence type="ECO:0000259" key="3">
    <source>
        <dbReference type="SMART" id="SM01008"/>
    </source>
</evidence>
<dbReference type="Pfam" id="PF20256">
    <property type="entry name" value="MoCoBD_2"/>
    <property type="match status" value="2"/>
</dbReference>
<dbReference type="Proteomes" id="UP000078272">
    <property type="component" value="Unassembled WGS sequence"/>
</dbReference>
<sequence length="744" mass="79167">MSPDLSRRLVLKGGALTLFFALAPGSARAQEADIGGEGAQAGGALPGNLEDTRRLDSWIRLEPGGTATVFTGKAELGQGVRTALWQIAVEQLRMAPDQVRLQTADTGATPDEGFTAGSQSISESGAAIGHAAAEVRALLLARAGERLGLAPESLTVEDGIVRASDGRSLAYADLVAGLDLAIDARPGAPLIQGAERRVVGQPVPRLDIPAKLAGRAAYLQDMRPKDMVHARVLRPPLPGARLLELTPAEVEAMQGVLKVVRQGSFVGIVAQTEWQAIRARDALALLARWSEPAPLLPAGSIHDWLRMAPAETSVIAETTGPAPEGEWITATYRRAYQMHGSIGPSCALAEIRDGNLTVWSHTQGVFPDRAALAELTGLPPERVRVVHAEGAGCYGHNGADDAAGDAALLALAVPGRPVRLQWMREDEHLFEPYGSAMVSQIGARLSPEGRITQWSYDVWSMPHSTRPGTAGNLLAGRLVEPPFEPETPRPIPQPTGGGDRNAIPGYDLPNQRVTNHFVAQMPVRVSALRSLGAYHNIFSLESFMDELALRAGADPVAFRLAHLSDPRACAVVEAAAMRFGWDRWVPKGPMHGRGFGYARYKNLAAYCAVALELSVERDTGNIQIGRVVAACDSGEAVNPDGIRNQIEGGIIQATSWTLFEEVAFGERGPASRDWASYPILRFSHVPASVEVHVLDRPDEPFLGTGEAAQGPAAAAIGNALAHATGARLRDLPLRPERITATLGA</sequence>
<evidence type="ECO:0000256" key="1">
    <source>
        <dbReference type="SAM" id="MobiDB-lite"/>
    </source>
</evidence>
<proteinExistence type="predicted"/>
<dbReference type="AlphaFoldDB" id="A0A175RA79"/>
<name>A0A175RA79_9HYPH</name>
<organism evidence="4 5">
    <name type="scientific">Aureimonas ureilytica</name>
    <dbReference type="NCBI Taxonomy" id="401562"/>
    <lineage>
        <taxon>Bacteria</taxon>
        <taxon>Pseudomonadati</taxon>
        <taxon>Pseudomonadota</taxon>
        <taxon>Alphaproteobacteria</taxon>
        <taxon>Hyphomicrobiales</taxon>
        <taxon>Aurantimonadaceae</taxon>
        <taxon>Aureimonas</taxon>
    </lineage>
</organism>
<dbReference type="InterPro" id="IPR037165">
    <property type="entry name" value="AldOxase/xan_DH_Mopterin-bd_sf"/>
</dbReference>
<dbReference type="PIRSF" id="PIRSF036389">
    <property type="entry name" value="IOR_B"/>
    <property type="match status" value="1"/>
</dbReference>